<dbReference type="Proteomes" id="UP001165641">
    <property type="component" value="Unassembled WGS sequence"/>
</dbReference>
<evidence type="ECO:0000256" key="3">
    <source>
        <dbReference type="ARBA" id="ARBA00022692"/>
    </source>
</evidence>
<sequence>MLAPVAILFVFQLVGEVIARSFSLPVPGPVIGLALLALTFTARPAVKQRVEPVSRVILSHLSLLFVPAGVGVIASIDTLSENWGALTLVLLVSTVIALAATVATFLLVLRWTGNGHE</sequence>
<evidence type="ECO:0000313" key="8">
    <source>
        <dbReference type="Proteomes" id="UP001165641"/>
    </source>
</evidence>
<name>A0ABT4ZEB0_9RHOB</name>
<keyword evidence="5 6" id="KW-0472">Membrane</keyword>
<dbReference type="InterPro" id="IPR005538">
    <property type="entry name" value="LrgA/CidA"/>
</dbReference>
<feature type="transmembrane region" description="Helical" evidence="6">
    <location>
        <begin position="29"/>
        <end position="46"/>
    </location>
</feature>
<reference evidence="7" key="1">
    <citation type="submission" date="2022-12" db="EMBL/GenBank/DDBJ databases">
        <title>Paracoccus onchidii sp. nov., isolated from a marine invertebrate from the South China Sea.</title>
        <authorList>
            <person name="Xu S."/>
            <person name="Liu Z."/>
            <person name="Xu Y."/>
        </authorList>
    </citation>
    <scope>NUCLEOTIDE SEQUENCE</scope>
    <source>
        <strain evidence="7">Z330</strain>
    </source>
</reference>
<proteinExistence type="predicted"/>
<feature type="transmembrane region" description="Helical" evidence="6">
    <location>
        <begin position="58"/>
        <end position="76"/>
    </location>
</feature>
<protein>
    <submittedName>
        <fullName evidence="7">CidA/LrgA family protein</fullName>
    </submittedName>
</protein>
<evidence type="ECO:0000313" key="7">
    <source>
        <dbReference type="EMBL" id="MDB6177323.1"/>
    </source>
</evidence>
<comment type="caution">
    <text evidence="7">The sequence shown here is derived from an EMBL/GenBank/DDBJ whole genome shotgun (WGS) entry which is preliminary data.</text>
</comment>
<feature type="transmembrane region" description="Helical" evidence="6">
    <location>
        <begin position="88"/>
        <end position="109"/>
    </location>
</feature>
<dbReference type="Pfam" id="PF03788">
    <property type="entry name" value="LrgA"/>
    <property type="match status" value="1"/>
</dbReference>
<keyword evidence="3 6" id="KW-0812">Transmembrane</keyword>
<dbReference type="RefSeq" id="WP_271888450.1">
    <property type="nucleotide sequence ID" value="NZ_JAQBIE010000008.1"/>
</dbReference>
<dbReference type="EMBL" id="JAQBIE010000008">
    <property type="protein sequence ID" value="MDB6177323.1"/>
    <property type="molecule type" value="Genomic_DNA"/>
</dbReference>
<evidence type="ECO:0000256" key="2">
    <source>
        <dbReference type="ARBA" id="ARBA00022475"/>
    </source>
</evidence>
<dbReference type="PANTHER" id="PTHR33931">
    <property type="entry name" value="HOLIN-LIKE PROTEIN CIDA-RELATED"/>
    <property type="match status" value="1"/>
</dbReference>
<evidence type="ECO:0000256" key="1">
    <source>
        <dbReference type="ARBA" id="ARBA00004651"/>
    </source>
</evidence>
<keyword evidence="4 6" id="KW-1133">Transmembrane helix</keyword>
<accession>A0ABT4ZEB0</accession>
<comment type="subcellular location">
    <subcellularLocation>
        <location evidence="1">Cell membrane</location>
        <topology evidence="1">Multi-pass membrane protein</topology>
    </subcellularLocation>
</comment>
<evidence type="ECO:0000256" key="6">
    <source>
        <dbReference type="SAM" id="Phobius"/>
    </source>
</evidence>
<keyword evidence="8" id="KW-1185">Reference proteome</keyword>
<dbReference type="PANTHER" id="PTHR33931:SF2">
    <property type="entry name" value="HOLIN-LIKE PROTEIN CIDA"/>
    <property type="match status" value="1"/>
</dbReference>
<gene>
    <name evidence="7" type="ORF">PAF17_07340</name>
</gene>
<organism evidence="7 8">
    <name type="scientific">Paracoccus onchidii</name>
    <dbReference type="NCBI Taxonomy" id="3017813"/>
    <lineage>
        <taxon>Bacteria</taxon>
        <taxon>Pseudomonadati</taxon>
        <taxon>Pseudomonadota</taxon>
        <taxon>Alphaproteobacteria</taxon>
        <taxon>Rhodobacterales</taxon>
        <taxon>Paracoccaceae</taxon>
        <taxon>Paracoccus</taxon>
    </lineage>
</organism>
<evidence type="ECO:0000256" key="4">
    <source>
        <dbReference type="ARBA" id="ARBA00022989"/>
    </source>
</evidence>
<keyword evidence="2" id="KW-1003">Cell membrane</keyword>
<evidence type="ECO:0000256" key="5">
    <source>
        <dbReference type="ARBA" id="ARBA00023136"/>
    </source>
</evidence>